<dbReference type="Proteomes" id="UP000297280">
    <property type="component" value="Unassembled WGS sequence"/>
</dbReference>
<organism evidence="1 2">
    <name type="scientific">Botrytis porri</name>
    <dbReference type="NCBI Taxonomy" id="87229"/>
    <lineage>
        <taxon>Eukaryota</taxon>
        <taxon>Fungi</taxon>
        <taxon>Dikarya</taxon>
        <taxon>Ascomycota</taxon>
        <taxon>Pezizomycotina</taxon>
        <taxon>Leotiomycetes</taxon>
        <taxon>Helotiales</taxon>
        <taxon>Sclerotiniaceae</taxon>
        <taxon>Botrytis</taxon>
    </lineage>
</organism>
<gene>
    <name evidence="1" type="ORF">BPOR_1260g00020</name>
</gene>
<comment type="caution">
    <text evidence="1">The sequence shown here is derived from an EMBL/GenBank/DDBJ whole genome shotgun (WGS) entry which is preliminary data.</text>
</comment>
<keyword evidence="2" id="KW-1185">Reference proteome</keyword>
<dbReference type="SUPFAM" id="SSF56973">
    <property type="entry name" value="Aerolisin/ETX pore-forming domain"/>
    <property type="match status" value="1"/>
</dbReference>
<protein>
    <submittedName>
        <fullName evidence="1">Uncharacterized protein</fullName>
    </submittedName>
</protein>
<proteinExistence type="predicted"/>
<evidence type="ECO:0000313" key="2">
    <source>
        <dbReference type="Proteomes" id="UP000297280"/>
    </source>
</evidence>
<accession>A0A4Z1KIC8</accession>
<evidence type="ECO:0000313" key="1">
    <source>
        <dbReference type="EMBL" id="TGO81227.1"/>
    </source>
</evidence>
<dbReference type="AlphaFoldDB" id="A0A4Z1KIC8"/>
<reference evidence="1 2" key="1">
    <citation type="submission" date="2017-12" db="EMBL/GenBank/DDBJ databases">
        <title>Comparative genomics of Botrytis spp.</title>
        <authorList>
            <person name="Valero-Jimenez C.A."/>
            <person name="Tapia P."/>
            <person name="Veloso J."/>
            <person name="Silva-Moreno E."/>
            <person name="Staats M."/>
            <person name="Valdes J.H."/>
            <person name="Van Kan J.A.L."/>
        </authorList>
    </citation>
    <scope>NUCLEOTIDE SEQUENCE [LARGE SCALE GENOMIC DNA]</scope>
    <source>
        <strain evidence="1 2">MUCL3349</strain>
    </source>
</reference>
<name>A0A4Z1KIC8_9HELO</name>
<dbReference type="Gene3D" id="2.170.15.10">
    <property type="entry name" value="Proaerolysin, chain A, domain 3"/>
    <property type="match status" value="1"/>
</dbReference>
<sequence>MDGRNSNEQVGNLESGGHCIDLVGTGKTETCHFANIGMNDTTSNFFWRRVDLNMGAIEIFADPNLAGIAQRYGLGIDSLASSLRWRTLSDRQYASLYNTWDGTGDAYNNIKGWGNIKEIANLSDVKLNDEIAVPKKEIIVPFNISASNADSQTNLTDESSGINKSDIDQLLEVTLDNSTSQTITVESSDQHVVGVDTSFSQTMSAGVEGVAPSSTPWAVQLSYSYINTATKSNSVTKTIILNVKQSVNRPARSYYRATLLVLLGQLRAAEYETTAER</sequence>
<dbReference type="EMBL" id="PQXO01001253">
    <property type="protein sequence ID" value="TGO81227.1"/>
    <property type="molecule type" value="Genomic_DNA"/>
</dbReference>